<evidence type="ECO:0000256" key="8">
    <source>
        <dbReference type="ARBA" id="ARBA00022664"/>
    </source>
</evidence>
<evidence type="ECO:0000256" key="26">
    <source>
        <dbReference type="ARBA" id="ARBA00047332"/>
    </source>
</evidence>
<evidence type="ECO:0000256" key="11">
    <source>
        <dbReference type="ARBA" id="ARBA00022695"/>
    </source>
</evidence>
<evidence type="ECO:0000256" key="27">
    <source>
        <dbReference type="ARBA" id="ARBA00047370"/>
    </source>
</evidence>
<name>A0A8K1P3J2_9RHAB</name>
<dbReference type="GO" id="GO:0005524">
    <property type="term" value="F:ATP binding"/>
    <property type="evidence" value="ECO:0007669"/>
    <property type="project" value="UniProtKB-KW"/>
</dbReference>
<dbReference type="Gene3D" id="3.40.50.150">
    <property type="entry name" value="Vaccinia Virus protein VP39"/>
    <property type="match status" value="1"/>
</dbReference>
<dbReference type="GO" id="GO:0044423">
    <property type="term" value="C:virion component"/>
    <property type="evidence" value="ECO:0007669"/>
    <property type="project" value="UniProtKB-KW"/>
</dbReference>
<evidence type="ECO:0000256" key="13">
    <source>
        <dbReference type="ARBA" id="ARBA00022801"/>
    </source>
</evidence>
<dbReference type="InterPro" id="IPR039530">
    <property type="entry name" value="L_methyltransferase_rhabdo"/>
</dbReference>
<keyword evidence="13" id="KW-0378">Hydrolase</keyword>
<evidence type="ECO:0000256" key="25">
    <source>
        <dbReference type="ARBA" id="ARBA00031012"/>
    </source>
</evidence>
<evidence type="ECO:0000256" key="24">
    <source>
        <dbReference type="ARBA" id="ARBA00030436"/>
    </source>
</evidence>
<dbReference type="Pfam" id="PF14314">
    <property type="entry name" value="Methyltrans_Mon_2nd"/>
    <property type="match status" value="1"/>
</dbReference>
<keyword evidence="8" id="KW-0507">mRNA processing</keyword>
<dbReference type="InterPro" id="IPR014023">
    <property type="entry name" value="Mononeg_RNA_pol_cat"/>
</dbReference>
<evidence type="ECO:0000256" key="7">
    <source>
        <dbReference type="ARBA" id="ARBA00022603"/>
    </source>
</evidence>
<evidence type="ECO:0000256" key="6">
    <source>
        <dbReference type="ARBA" id="ARBA00022484"/>
    </source>
</evidence>
<evidence type="ECO:0000256" key="18">
    <source>
        <dbReference type="ARBA" id="ARBA00023200"/>
    </source>
</evidence>
<dbReference type="InterPro" id="IPR029063">
    <property type="entry name" value="SAM-dependent_MTases_sf"/>
</dbReference>
<evidence type="ECO:0000256" key="5">
    <source>
        <dbReference type="ARBA" id="ARBA00018602"/>
    </source>
</evidence>
<dbReference type="GO" id="GO:0030430">
    <property type="term" value="C:host cell cytoplasm"/>
    <property type="evidence" value="ECO:0007669"/>
    <property type="project" value="UniProtKB-SubCell"/>
</dbReference>
<dbReference type="EC" id="2.7.7.48" evidence="3"/>
<keyword evidence="7" id="KW-0489">Methyltransferase</keyword>
<feature type="domain" description="RdRp catalytic" evidence="29">
    <location>
        <begin position="577"/>
        <end position="751"/>
    </location>
</feature>
<keyword evidence="16" id="KW-0693">Viral RNA replication</keyword>
<dbReference type="Pfam" id="PF14318">
    <property type="entry name" value="Mononeg_mRNAcap"/>
    <property type="match status" value="1"/>
</dbReference>
<evidence type="ECO:0000256" key="17">
    <source>
        <dbReference type="ARBA" id="ARBA00023042"/>
    </source>
</evidence>
<comment type="catalytic activity">
    <reaction evidence="27">
        <text>a 5'-end (5'-triphosphoguanosine)-adenylyl-adenylyl-cytidylyl-adenosine in mRNA + 2 S-adenosyl-L-methionine = a 5'-end (N(7)-methyl 5'-triphosphoguanosine)-(2'-O-methyladenylyl)-adenylyl-cytidylyl-adenosine in mRNA + 2 S-adenosyl-L-homocysteine + H(+)</text>
        <dbReference type="Rhea" id="RHEA:65376"/>
        <dbReference type="Rhea" id="RHEA-COMP:16797"/>
        <dbReference type="Rhea" id="RHEA-COMP:16798"/>
        <dbReference type="ChEBI" id="CHEBI:15378"/>
        <dbReference type="ChEBI" id="CHEBI:57856"/>
        <dbReference type="ChEBI" id="CHEBI:59789"/>
        <dbReference type="ChEBI" id="CHEBI:156483"/>
        <dbReference type="ChEBI" id="CHEBI:156484"/>
        <dbReference type="EC" id="2.1.1.375"/>
    </reaction>
</comment>
<evidence type="ECO:0000256" key="22">
    <source>
        <dbReference type="ARBA" id="ARBA00026099"/>
    </source>
</evidence>
<dbReference type="PROSITE" id="PS50526">
    <property type="entry name" value="RDRP_SSRNA_NEG_NONSEG"/>
    <property type="match status" value="1"/>
</dbReference>
<dbReference type="Pfam" id="PF00946">
    <property type="entry name" value="Mononeg_RNA_pol"/>
    <property type="match status" value="1"/>
</dbReference>
<keyword evidence="11" id="KW-0548">Nucleotidyltransferase</keyword>
<evidence type="ECO:0000256" key="20">
    <source>
        <dbReference type="ARBA" id="ARBA00024494"/>
    </source>
</evidence>
<evidence type="ECO:0000313" key="31">
    <source>
        <dbReference type="EMBL" id="UDL13993.1"/>
    </source>
</evidence>
<dbReference type="PROSITE" id="PS51590">
    <property type="entry name" value="SAM_MT_MNV_L"/>
    <property type="match status" value="1"/>
</dbReference>
<evidence type="ECO:0000256" key="2">
    <source>
        <dbReference type="ARBA" id="ARBA00004328"/>
    </source>
</evidence>
<keyword evidence="10" id="KW-0949">S-adenosyl-L-methionine</keyword>
<comment type="catalytic activity">
    <reaction evidence="26">
        <text>a 5'-end (5'-triphosphoguanosine)-adenylyl-adenylyl-cytidylyl-adenosine in mRNA + S-adenosyl-L-methionine = a 5'-end (5'-triphosphoguanosine)-(2'-O-methyladenylyl)-adenylyl-cytidylyl-adenosine in mRNA + S-adenosyl-L-homocysteine + H(+)</text>
        <dbReference type="Rhea" id="RHEA:65380"/>
        <dbReference type="Rhea" id="RHEA-COMP:16797"/>
        <dbReference type="Rhea" id="RHEA-COMP:16801"/>
        <dbReference type="ChEBI" id="CHEBI:15378"/>
        <dbReference type="ChEBI" id="CHEBI:57856"/>
        <dbReference type="ChEBI" id="CHEBI:59789"/>
        <dbReference type="ChEBI" id="CHEBI:156482"/>
        <dbReference type="ChEBI" id="CHEBI:156484"/>
    </reaction>
</comment>
<dbReference type="InterPro" id="IPR026890">
    <property type="entry name" value="Mononeg_mRNAcap"/>
</dbReference>
<dbReference type="EMBL" id="OK491501">
    <property type="protein sequence ID" value="UDL13993.1"/>
    <property type="molecule type" value="Viral_cRNA"/>
</dbReference>
<proteinExistence type="predicted"/>
<evidence type="ECO:0000259" key="30">
    <source>
        <dbReference type="PROSITE" id="PS51590"/>
    </source>
</evidence>
<accession>A0A8K1P3J2</accession>
<sequence>MQSTLLDDLFDADEELQGAGRPPPLPTHCNVPLKESLARIALNKKAPGQHIPQHHRCKTEWASILQRAGEPRVDYLNTAHLQYLLLNTLQISDNTLIRAEWEQQLQVAEQGWKLNCAALKKVYAGPLPDALKNLTRTDKEYLYPSYLIKAFFEEAVLASGSDTYVPQFWWKKNLQGVCEAVVGTSKLFCTKNLWYIQTQDGSALVSRDHLTLFSDLASQRYLLRLLALTEEESPNCSFVSPEVLDQFLLNGDLILRQGGNAAYKIIYGLEPQCLSELVGSIPVGSPTNQDFRTIVHVDLLEHAKKLRVVKLYQDRRSLISSISSNPELISQVFGLYRIWGHPTIEPLEGAIALKKIATQVRLLNQEVVSDITNKWREEFIKRHLALHKRWPSIDCSNLAPSNIIRESYEANKLFPERHTRYRRSHLSLISFTQNLPVDPKFDLIEMLSDKALSLATPDLLEHLQTGRGPGTAEERSVLLNWLKSSMHDPKQFIDYIDKYGFPLHESSVGLREKEREGKIEARLFGLTTLFKRMYIVLTEAMLAEHILPLFPEITMTDDELTLDKKRHNFTKKKGASRSLFTSLDFSKWNSNMREEETKPMFTDFDHLFGLTAVFSRTHEMFNTSFMYLLNGSYLPKFSQGALIPSIGSWTGHLGGIEGLRQKGWTIWTVCLILLSAEEHALRIQLMGQGDNQILRESFEAHLSDQDIMSIHFKFLHSMDLILSKAGPPLKMEETWTSRDLYVYGKYIMFKGAPLPTYAKRLCRMFKLSNEDFPTMESALSSLTANLSSALACHYHPGVLYYLYLTEVTSLFQSSFRSSYFQMQKPQKLLSQPSMLFIPLAQGCQRVSLPPLLGKQPLHPNSLYLRLILLPRALGGYPIINLLMALIRGFPDEVSLSISCLKLIHSVASNKLQSYIKNILEPPLAPIPNYEMLFEHPTALNLLVPSTPGESRRNVVVEFLSQTPRIKNQYFKTFMALVKHRTDSHLCNYLAQATPFNPRYLGAIVGSTVEARARHIAGKLQKTKTISKLAIEEGKQDIYTTVMNSELNHLKSVLRLATLPNTSSTTWSPRKCSLDHAQELREKGWQKKVEGVDCVPPYEFMCVEEVKPLEKCSSSWELDKGYIAVKLSSQLTPDELQHPLTMGPHVPYRGSVTRQKTSGFGDKLATQADPLLTKLLRLFSTIGWATPRNGNIQRLLIDMLKSATDLDESYLIPEDESIAGSVHHRLQDERSGHGGAVVILPNFGSKFVFDTFPLSAYSKGSKNVNFMFQSVMSLATVLMSWRLSGKNGNLPQTFHIHVATSCCVRPINEEPIDCPVPHQFPIIGQKENPYLFIAADKLFPDHLKSSFYPATLSYPSSPQEAQDRLQSALSLEIFMILNPHHWEAQSYHHHSRTLVINWALRCPLLQTMESLVLLLCTHYLSSIRSSTPHDFLIRVQERIIRSPIAPWSQLSNLLFCPNFHHELVRDPYLTSLSGNPSLTPEILGYNLRALAASISAGWASLPAGKERLESLPIGSSPFCGASYHPSMQLLTRDYLGDRAPHELLKVRMHLVSSLVDSKFLIANQFLKDTVNHYLKQGSKLIFRESLDTLCKIAPEIPSLSPPSLTDVRLPLACLKLWTSLSSQLVYAITKYQTQTPLSPIGYASHGSRLFANPTSGPYKGLSLLRESGIHEPDSVLCLGDGAGGFTWSVLRFFQSTTVLYNTLTNSDNAIQQASSIPYIPSLAGWPLLERRLLPLTSVNEYNSDFTNPDFAALIHTKVQKAFDGIMCDAECPEYLQGKSPLKLALAVLKIASKVSANWVIFKTYALNPVILRQQIAILHSRFSEVSVLRSYFSSAGSSEVYLYSSGPNARSQLRLGPNGVEGFHPPEKIVTFFSSVVLPSILAAPAIPTATIQAYSDAIEPNPELRAFTSINYHLPFLMKDCPVIYPHSINRWIGATTMKKPGQPSLEPRRLETTTFNKPSLQRWIIAYLSIWTSLSDQNPPRLDQDWDKLYLYWFKLGTGSWEFSLGWIEPPQMSEPGVRFWKVSTICTSMHIKIIHRLRSLINVLNRPLLSLSPDISRGSLNAQGKGLSSKQRASSAWIRANLQPDQLARDVPAPQTVDTEAVIKDLRLEFRSVRL</sequence>
<evidence type="ECO:0000256" key="14">
    <source>
        <dbReference type="ARBA" id="ARBA00022840"/>
    </source>
</evidence>
<evidence type="ECO:0000256" key="23">
    <source>
        <dbReference type="ARBA" id="ARBA00030285"/>
    </source>
</evidence>
<keyword evidence="17" id="KW-0506">mRNA capping</keyword>
<feature type="domain" description="Mononegavirus-type SAM-dependent 2'-O-MTase" evidence="30">
    <location>
        <begin position="1647"/>
        <end position="1842"/>
    </location>
</feature>
<evidence type="ECO:0000256" key="28">
    <source>
        <dbReference type="ARBA" id="ARBA00048548"/>
    </source>
</evidence>
<reference evidence="31" key="1">
    <citation type="submission" date="2021-09" db="EMBL/GenBank/DDBJ databases">
        <authorList>
            <person name="Li N.N."/>
        </authorList>
    </citation>
    <scope>NUCLEOTIDE SEQUENCE</scope>
    <source>
        <strain evidence="31">Novel_25</strain>
    </source>
</reference>
<dbReference type="GO" id="GO:0003968">
    <property type="term" value="F:RNA-directed RNA polymerase activity"/>
    <property type="evidence" value="ECO:0007669"/>
    <property type="project" value="UniProtKB-KW"/>
</dbReference>
<dbReference type="InterPro" id="IPR025786">
    <property type="entry name" value="Mononega_L_MeTrfase"/>
</dbReference>
<evidence type="ECO:0000256" key="1">
    <source>
        <dbReference type="ARBA" id="ARBA00004192"/>
    </source>
</evidence>
<evidence type="ECO:0000256" key="12">
    <source>
        <dbReference type="ARBA" id="ARBA00022741"/>
    </source>
</evidence>
<dbReference type="EC" id="2.7.7.88" evidence="4"/>
<evidence type="ECO:0000256" key="15">
    <source>
        <dbReference type="ARBA" id="ARBA00022844"/>
    </source>
</evidence>
<keyword evidence="12" id="KW-0547">Nucleotide-binding</keyword>
<evidence type="ECO:0000259" key="29">
    <source>
        <dbReference type="PROSITE" id="PS50526"/>
    </source>
</evidence>
<evidence type="ECO:0000256" key="16">
    <source>
        <dbReference type="ARBA" id="ARBA00022953"/>
    </source>
</evidence>
<keyword evidence="14" id="KW-0067">ATP-binding</keyword>
<dbReference type="GO" id="GO:0004482">
    <property type="term" value="F:mRNA 5'-cap (guanine-N7-)-methyltransferase activity"/>
    <property type="evidence" value="ECO:0007669"/>
    <property type="project" value="InterPro"/>
</dbReference>
<evidence type="ECO:0000256" key="21">
    <source>
        <dbReference type="ARBA" id="ARBA00024499"/>
    </source>
</evidence>
<comment type="catalytic activity">
    <reaction evidence="28">
        <text>GTP + H2O = GDP + phosphate + H(+)</text>
        <dbReference type="Rhea" id="RHEA:19669"/>
        <dbReference type="ChEBI" id="CHEBI:15377"/>
        <dbReference type="ChEBI" id="CHEBI:15378"/>
        <dbReference type="ChEBI" id="CHEBI:37565"/>
        <dbReference type="ChEBI" id="CHEBI:43474"/>
        <dbReference type="ChEBI" id="CHEBI:58189"/>
    </reaction>
</comment>
<protein>
    <recommendedName>
        <fullName evidence="5">RNA-directed RNA polymerase L</fullName>
        <ecNumber evidence="22">2.1.1.375</ecNumber>
        <ecNumber evidence="3">2.7.7.48</ecNumber>
        <ecNumber evidence="4">2.7.7.88</ecNumber>
    </recommendedName>
    <alternativeName>
        <fullName evidence="23">Large structural protein</fullName>
    </alternativeName>
    <alternativeName>
        <fullName evidence="25">Replicase</fullName>
    </alternativeName>
    <alternativeName>
        <fullName evidence="24">Transcriptase</fullName>
    </alternativeName>
</protein>
<evidence type="ECO:0000256" key="4">
    <source>
        <dbReference type="ARBA" id="ARBA00012582"/>
    </source>
</evidence>
<evidence type="ECO:0000256" key="10">
    <source>
        <dbReference type="ARBA" id="ARBA00022691"/>
    </source>
</evidence>
<evidence type="ECO:0000256" key="3">
    <source>
        <dbReference type="ARBA" id="ARBA00012494"/>
    </source>
</evidence>
<keyword evidence="18" id="KW-1035">Host cytoplasm</keyword>
<comment type="catalytic activity">
    <reaction evidence="21">
        <text>a 5'-end (5'-triphosphoguanosine)-(2'-O-methyladenylyl)-adenylyl-cytidylyl-adenosine in mRNA + S-adenosyl-L-methionine = a 5'-end (N(7)-methyl 5'-triphosphoguanosine)-(2'-O-methyladenylyl)-adenylyl-cytidylyl-adenosine in mRNA + S-adenosyl-L-homocysteine</text>
        <dbReference type="Rhea" id="RHEA:65440"/>
        <dbReference type="Rhea" id="RHEA-COMP:16798"/>
        <dbReference type="Rhea" id="RHEA-COMP:16801"/>
        <dbReference type="ChEBI" id="CHEBI:57856"/>
        <dbReference type="ChEBI" id="CHEBI:59789"/>
        <dbReference type="ChEBI" id="CHEBI:156482"/>
        <dbReference type="ChEBI" id="CHEBI:156483"/>
    </reaction>
</comment>
<comment type="catalytic activity">
    <reaction evidence="20">
        <text>a 5'-end triphospho-adenylyl-adenylyl-cytidylyl-adenosine in mRNA + GDP + H(+) = a 5'-end (5'-triphosphoguanosine)-adenylyl-adenylyl-cytidylyl-adenosine in mRNA + diphosphate</text>
        <dbReference type="Rhea" id="RHEA:65436"/>
        <dbReference type="Rhea" id="RHEA-COMP:16797"/>
        <dbReference type="Rhea" id="RHEA-COMP:16799"/>
        <dbReference type="ChEBI" id="CHEBI:15378"/>
        <dbReference type="ChEBI" id="CHEBI:33019"/>
        <dbReference type="ChEBI" id="CHEBI:58189"/>
        <dbReference type="ChEBI" id="CHEBI:156484"/>
        <dbReference type="ChEBI" id="CHEBI:156503"/>
        <dbReference type="EC" id="2.7.7.88"/>
    </reaction>
</comment>
<organism evidence="31">
    <name type="scientific">Xiangshan rhabdo-like virus 3</name>
    <dbReference type="NCBI Taxonomy" id="2886226"/>
    <lineage>
        <taxon>Viruses</taxon>
        <taxon>Riboviria</taxon>
        <taxon>Orthornavirae</taxon>
        <taxon>Negarnaviricota</taxon>
        <taxon>Haploviricotina</taxon>
        <taxon>Monjiviricetes</taxon>
        <taxon>Mononegavirales</taxon>
        <taxon>Rhabdoviridae</taxon>
        <taxon>Deltarhabdovirinae</taxon>
        <taxon>Alphahymrhavirus</taxon>
        <taxon>Alphahymrhavirus xiangshan</taxon>
    </lineage>
</organism>
<keyword evidence="15" id="KW-0946">Virion</keyword>
<comment type="subcellular location">
    <subcellularLocation>
        <location evidence="1">Host cytoplasm</location>
    </subcellularLocation>
    <subcellularLocation>
        <location evidence="2">Virion</location>
    </subcellularLocation>
</comment>
<evidence type="ECO:0000256" key="9">
    <source>
        <dbReference type="ARBA" id="ARBA00022679"/>
    </source>
</evidence>
<evidence type="ECO:0000256" key="19">
    <source>
        <dbReference type="ARBA" id="ARBA00023268"/>
    </source>
</evidence>
<keyword evidence="9" id="KW-0808">Transferase</keyword>
<dbReference type="EC" id="2.1.1.375" evidence="22"/>
<keyword evidence="6" id="KW-0696">RNA-directed RNA polymerase</keyword>
<dbReference type="GO" id="GO:0016787">
    <property type="term" value="F:hydrolase activity"/>
    <property type="evidence" value="ECO:0007669"/>
    <property type="project" value="UniProtKB-KW"/>
</dbReference>
<keyword evidence="19" id="KW-0511">Multifunctional enzyme</keyword>